<evidence type="ECO:0000313" key="5">
    <source>
        <dbReference type="EMBL" id="MFD2516577.1"/>
    </source>
</evidence>
<dbReference type="PROSITE" id="PS00101">
    <property type="entry name" value="HEXAPEP_TRANSFERASES"/>
    <property type="match status" value="1"/>
</dbReference>
<dbReference type="InterPro" id="IPR011004">
    <property type="entry name" value="Trimer_LpxA-like_sf"/>
</dbReference>
<evidence type="ECO:0000256" key="1">
    <source>
        <dbReference type="ARBA" id="ARBA00007274"/>
    </source>
</evidence>
<keyword evidence="2" id="KW-0808">Transferase</keyword>
<keyword evidence="3" id="KW-0677">Repeat</keyword>
<keyword evidence="4 5" id="KW-0012">Acyltransferase</keyword>
<accession>A0ABW5ISD6</accession>
<evidence type="ECO:0000256" key="2">
    <source>
        <dbReference type="ARBA" id="ARBA00022679"/>
    </source>
</evidence>
<dbReference type="RefSeq" id="WP_380747793.1">
    <property type="nucleotide sequence ID" value="NZ_JBHULT010000005.1"/>
</dbReference>
<gene>
    <name evidence="5" type="ORF">ACFSTG_01585</name>
</gene>
<dbReference type="Gene3D" id="2.160.10.10">
    <property type="entry name" value="Hexapeptide repeat proteins"/>
    <property type="match status" value="1"/>
</dbReference>
<comment type="caution">
    <text evidence="5">The sequence shown here is derived from an EMBL/GenBank/DDBJ whole genome shotgun (WGS) entry which is preliminary data.</text>
</comment>
<dbReference type="PANTHER" id="PTHR43300:SF11">
    <property type="entry name" value="ACETYLTRANSFERASE RV3034C-RELATED"/>
    <property type="match status" value="1"/>
</dbReference>
<comment type="similarity">
    <text evidence="1">Belongs to the transferase hexapeptide repeat family.</text>
</comment>
<organism evidence="5 6">
    <name type="scientific">Salinimicrobium flavum</name>
    <dbReference type="NCBI Taxonomy" id="1737065"/>
    <lineage>
        <taxon>Bacteria</taxon>
        <taxon>Pseudomonadati</taxon>
        <taxon>Bacteroidota</taxon>
        <taxon>Flavobacteriia</taxon>
        <taxon>Flavobacteriales</taxon>
        <taxon>Flavobacteriaceae</taxon>
        <taxon>Salinimicrobium</taxon>
    </lineage>
</organism>
<keyword evidence="6" id="KW-1185">Reference proteome</keyword>
<proteinExistence type="inferred from homology"/>
<dbReference type="InterPro" id="IPR018357">
    <property type="entry name" value="Hexapep_transf_CS"/>
</dbReference>
<dbReference type="PANTHER" id="PTHR43300">
    <property type="entry name" value="ACETYLTRANSFERASE"/>
    <property type="match status" value="1"/>
</dbReference>
<dbReference type="SUPFAM" id="SSF51161">
    <property type="entry name" value="Trimeric LpxA-like enzymes"/>
    <property type="match status" value="1"/>
</dbReference>
<dbReference type="GO" id="GO:0016746">
    <property type="term" value="F:acyltransferase activity"/>
    <property type="evidence" value="ECO:0007669"/>
    <property type="project" value="UniProtKB-KW"/>
</dbReference>
<evidence type="ECO:0000313" key="6">
    <source>
        <dbReference type="Proteomes" id="UP001597468"/>
    </source>
</evidence>
<dbReference type="Proteomes" id="UP001597468">
    <property type="component" value="Unassembled WGS sequence"/>
</dbReference>
<dbReference type="Pfam" id="PF00132">
    <property type="entry name" value="Hexapep"/>
    <property type="match status" value="1"/>
</dbReference>
<sequence>MINKLLRFYRKTFWSQERYGRYLGVAIGENCSISTNKFGSEPYLIKIGNNVQITNDVVFSTHGACWVFRDKYPTMDVFGKIQIKNNVYIGNGAMILPGVIIGSNVVIGAGSVVTKSIKDFSIVAGNPAKVIGDIRDLEYKMKNLDLKSKGMTYNEKRDFLSTLEEDKFIRK</sequence>
<evidence type="ECO:0000256" key="4">
    <source>
        <dbReference type="ARBA" id="ARBA00023315"/>
    </source>
</evidence>
<name>A0ABW5ISD6_9FLAO</name>
<dbReference type="InterPro" id="IPR001451">
    <property type="entry name" value="Hexapep"/>
</dbReference>
<reference evidence="6" key="1">
    <citation type="journal article" date="2019" name="Int. J. Syst. Evol. Microbiol.">
        <title>The Global Catalogue of Microorganisms (GCM) 10K type strain sequencing project: providing services to taxonomists for standard genome sequencing and annotation.</title>
        <authorList>
            <consortium name="The Broad Institute Genomics Platform"/>
            <consortium name="The Broad Institute Genome Sequencing Center for Infectious Disease"/>
            <person name="Wu L."/>
            <person name="Ma J."/>
        </authorList>
    </citation>
    <scope>NUCLEOTIDE SEQUENCE [LARGE SCALE GENOMIC DNA]</scope>
    <source>
        <strain evidence="6">KCTC 42585</strain>
    </source>
</reference>
<dbReference type="CDD" id="cd04647">
    <property type="entry name" value="LbH_MAT_like"/>
    <property type="match status" value="1"/>
</dbReference>
<evidence type="ECO:0000256" key="3">
    <source>
        <dbReference type="ARBA" id="ARBA00022737"/>
    </source>
</evidence>
<protein>
    <submittedName>
        <fullName evidence="5">Acyltransferase</fullName>
    </submittedName>
</protein>
<dbReference type="EMBL" id="JBHULT010000005">
    <property type="protein sequence ID" value="MFD2516577.1"/>
    <property type="molecule type" value="Genomic_DNA"/>
</dbReference>
<dbReference type="InterPro" id="IPR050179">
    <property type="entry name" value="Trans_hexapeptide_repeat"/>
</dbReference>